<dbReference type="Gene3D" id="1.25.40.20">
    <property type="entry name" value="Ankyrin repeat-containing domain"/>
    <property type="match status" value="1"/>
</dbReference>
<evidence type="ECO:0000256" key="3">
    <source>
        <dbReference type="PROSITE-ProRule" id="PRU00023"/>
    </source>
</evidence>
<evidence type="ECO:0000313" key="5">
    <source>
        <dbReference type="EMBL" id="MCB4824500.1"/>
    </source>
</evidence>
<evidence type="ECO:0000256" key="4">
    <source>
        <dbReference type="SAM" id="MobiDB-lite"/>
    </source>
</evidence>
<dbReference type="SUPFAM" id="SSF48403">
    <property type="entry name" value="Ankyrin repeat"/>
    <property type="match status" value="1"/>
</dbReference>
<dbReference type="InterPro" id="IPR050776">
    <property type="entry name" value="Ank_Repeat/CDKN_Inhibitor"/>
</dbReference>
<dbReference type="AlphaFoldDB" id="A0A9X1LCT1"/>
<feature type="region of interest" description="Disordered" evidence="4">
    <location>
        <begin position="26"/>
        <end position="45"/>
    </location>
</feature>
<organism evidence="5 6">
    <name type="scientific">Roseicella aerolata</name>
    <dbReference type="NCBI Taxonomy" id="2883479"/>
    <lineage>
        <taxon>Bacteria</taxon>
        <taxon>Pseudomonadati</taxon>
        <taxon>Pseudomonadota</taxon>
        <taxon>Alphaproteobacteria</taxon>
        <taxon>Acetobacterales</taxon>
        <taxon>Roseomonadaceae</taxon>
        <taxon>Roseicella</taxon>
    </lineage>
</organism>
<name>A0A9X1LCT1_9PROT</name>
<proteinExistence type="predicted"/>
<dbReference type="PROSITE" id="PS50088">
    <property type="entry name" value="ANK_REPEAT"/>
    <property type="match status" value="1"/>
</dbReference>
<reference evidence="5" key="1">
    <citation type="submission" date="2021-10" db="EMBL/GenBank/DDBJ databases">
        <title>Roseicella aerolatum sp. nov., isolated from aerosols of e-waste dismantling site.</title>
        <authorList>
            <person name="Qin T."/>
        </authorList>
    </citation>
    <scope>NUCLEOTIDE SEQUENCE</scope>
    <source>
        <strain evidence="5">GB24</strain>
    </source>
</reference>
<comment type="caution">
    <text evidence="5">The sequence shown here is derived from an EMBL/GenBank/DDBJ whole genome shotgun (WGS) entry which is preliminary data.</text>
</comment>
<dbReference type="PANTHER" id="PTHR24201:SF16">
    <property type="entry name" value="ANKYRIN-1-LIKE-RELATED"/>
    <property type="match status" value="1"/>
</dbReference>
<keyword evidence="6" id="KW-1185">Reference proteome</keyword>
<accession>A0A9X1LCT1</accession>
<dbReference type="InterPro" id="IPR002110">
    <property type="entry name" value="Ankyrin_rpt"/>
</dbReference>
<keyword evidence="2 3" id="KW-0040">ANK repeat</keyword>
<protein>
    <submittedName>
        <fullName evidence="5">Ankyrin repeat domain-containing protein</fullName>
    </submittedName>
</protein>
<dbReference type="PANTHER" id="PTHR24201">
    <property type="entry name" value="ANK_REP_REGION DOMAIN-CONTAINING PROTEIN"/>
    <property type="match status" value="1"/>
</dbReference>
<dbReference type="Proteomes" id="UP001139311">
    <property type="component" value="Unassembled WGS sequence"/>
</dbReference>
<evidence type="ECO:0000256" key="2">
    <source>
        <dbReference type="ARBA" id="ARBA00023043"/>
    </source>
</evidence>
<dbReference type="InterPro" id="IPR036770">
    <property type="entry name" value="Ankyrin_rpt-contain_sf"/>
</dbReference>
<sequence>MNVDKATELLEAARAGDEARVRALLPPASTPGEKGPPDAPGGVTPIVAAAEGGHEAVVELLLMRGADPAQRDEQGRSAAAYARAAGHVDLAERLDTVVDKENTIW</sequence>
<dbReference type="RefSeq" id="WP_226612257.1">
    <property type="nucleotide sequence ID" value="NZ_JAJAQI010000044.1"/>
</dbReference>
<dbReference type="EMBL" id="JAJAQI010000044">
    <property type="protein sequence ID" value="MCB4824500.1"/>
    <property type="molecule type" value="Genomic_DNA"/>
</dbReference>
<feature type="repeat" description="ANK" evidence="3">
    <location>
        <begin position="41"/>
        <end position="73"/>
    </location>
</feature>
<gene>
    <name evidence="5" type="ORF">LHA35_22480</name>
</gene>
<evidence type="ECO:0000256" key="1">
    <source>
        <dbReference type="ARBA" id="ARBA00022737"/>
    </source>
</evidence>
<dbReference type="PROSITE" id="PS50297">
    <property type="entry name" value="ANK_REP_REGION"/>
    <property type="match status" value="1"/>
</dbReference>
<evidence type="ECO:0000313" key="6">
    <source>
        <dbReference type="Proteomes" id="UP001139311"/>
    </source>
</evidence>
<dbReference type="Pfam" id="PF12796">
    <property type="entry name" value="Ank_2"/>
    <property type="match status" value="1"/>
</dbReference>
<keyword evidence="1" id="KW-0677">Repeat</keyword>